<dbReference type="SUPFAM" id="SSF52058">
    <property type="entry name" value="L domain-like"/>
    <property type="match status" value="1"/>
</dbReference>
<proteinExistence type="predicted"/>
<dbReference type="PANTHER" id="PTHR15140:SF6">
    <property type="entry name" value="TUBULIN-SPECIFIC CHAPERONE COFACTOR E-LIKE PROTEIN"/>
    <property type="match status" value="1"/>
</dbReference>
<gene>
    <name evidence="1" type="ORF">OLC1_LOCUS24069</name>
</gene>
<dbReference type="PANTHER" id="PTHR15140">
    <property type="entry name" value="TUBULIN-SPECIFIC CHAPERONE E"/>
    <property type="match status" value="1"/>
</dbReference>
<dbReference type="Gene3D" id="3.80.10.10">
    <property type="entry name" value="Ribonuclease Inhibitor"/>
    <property type="match status" value="1"/>
</dbReference>
<dbReference type="InterPro" id="IPR032675">
    <property type="entry name" value="LRR_dom_sf"/>
</dbReference>
<dbReference type="EMBL" id="OX459126">
    <property type="protein sequence ID" value="CAI9118120.1"/>
    <property type="molecule type" value="Genomic_DNA"/>
</dbReference>
<accession>A0AAV1EEP1</accession>
<sequence>MYNLRYYHPNFLKNLSLLRLQDCYFRDPMGLLEKLPNLERLFFRCSFYADGIIYCQKTGFPRLRYFSLEGAFYLKKWEMEEGGMPNLNCLKIRMCRDLKRVPFVPSLKEVVIEGMSLEVRNWMIQNRFHRVESVVVKD</sequence>
<organism evidence="1 2">
    <name type="scientific">Oldenlandia corymbosa var. corymbosa</name>
    <dbReference type="NCBI Taxonomy" id="529605"/>
    <lineage>
        <taxon>Eukaryota</taxon>
        <taxon>Viridiplantae</taxon>
        <taxon>Streptophyta</taxon>
        <taxon>Embryophyta</taxon>
        <taxon>Tracheophyta</taxon>
        <taxon>Spermatophyta</taxon>
        <taxon>Magnoliopsida</taxon>
        <taxon>eudicotyledons</taxon>
        <taxon>Gunneridae</taxon>
        <taxon>Pentapetalae</taxon>
        <taxon>asterids</taxon>
        <taxon>lamiids</taxon>
        <taxon>Gentianales</taxon>
        <taxon>Rubiaceae</taxon>
        <taxon>Rubioideae</taxon>
        <taxon>Spermacoceae</taxon>
        <taxon>Hedyotis-Oldenlandia complex</taxon>
        <taxon>Oldenlandia</taxon>
    </lineage>
</organism>
<keyword evidence="2" id="KW-1185">Reference proteome</keyword>
<name>A0AAV1EEP1_OLDCO</name>
<dbReference type="Proteomes" id="UP001161247">
    <property type="component" value="Chromosome 9"/>
</dbReference>
<evidence type="ECO:0000313" key="2">
    <source>
        <dbReference type="Proteomes" id="UP001161247"/>
    </source>
</evidence>
<protein>
    <submittedName>
        <fullName evidence="1">OLC1v1019643C1</fullName>
    </submittedName>
</protein>
<dbReference type="AlphaFoldDB" id="A0AAV1EEP1"/>
<reference evidence="1" key="1">
    <citation type="submission" date="2023-03" db="EMBL/GenBank/DDBJ databases">
        <authorList>
            <person name="Julca I."/>
        </authorList>
    </citation>
    <scope>NUCLEOTIDE SEQUENCE</scope>
</reference>
<evidence type="ECO:0000313" key="1">
    <source>
        <dbReference type="EMBL" id="CAI9118120.1"/>
    </source>
</evidence>